<comment type="caution">
    <text evidence="11">The sequence shown here is derived from an EMBL/GenBank/DDBJ whole genome shotgun (WGS) entry which is preliminary data.</text>
</comment>
<evidence type="ECO:0000256" key="1">
    <source>
        <dbReference type="ARBA" id="ARBA00022490"/>
    </source>
</evidence>
<comment type="subunit">
    <text evidence="9">Homohexamer.</text>
</comment>
<accession>A0A2A5RKJ8</accession>
<evidence type="ECO:0000256" key="5">
    <source>
        <dbReference type="ARBA" id="ARBA00022840"/>
    </source>
</evidence>
<sequence>MIERIGLYTGTFDPLTNGHLDIIKRASQQFDHLYIGIFKNDQKNPMFPTDQRVEMIRETISGLTELENVTVIRHESDLTVNVAKKLGVTALVRSVRNATDLEYEKNMWIFNHAMTDVETILFMAKPEFEFLNSTRMRELTAFGQDVSQWVPENVAHEIEKLRKKLKNEIK</sequence>
<feature type="binding site" evidence="9">
    <location>
        <begin position="128"/>
        <end position="134"/>
    </location>
    <ligand>
        <name>ATP</name>
        <dbReference type="ChEBI" id="CHEBI:30616"/>
    </ligand>
</feature>
<dbReference type="RefSeq" id="WP_096818400.1">
    <property type="nucleotide sequence ID" value="NZ_JXJU01000007.1"/>
</dbReference>
<evidence type="ECO:0000256" key="7">
    <source>
        <dbReference type="ARBA" id="ARBA00022993"/>
    </source>
</evidence>
<dbReference type="Gene3D" id="3.40.50.620">
    <property type="entry name" value="HUPs"/>
    <property type="match status" value="1"/>
</dbReference>
<feature type="binding site" evidence="9">
    <location>
        <position position="93"/>
    </location>
    <ligand>
        <name>substrate</name>
    </ligand>
</feature>
<feature type="domain" description="Cytidyltransferase-like" evidence="10">
    <location>
        <begin position="7"/>
        <end position="138"/>
    </location>
</feature>
<comment type="caution">
    <text evidence="9">Lacks conserved residue(s) required for the propagation of feature annotation.</text>
</comment>
<dbReference type="PANTHER" id="PTHR21342:SF1">
    <property type="entry name" value="PHOSPHOPANTETHEINE ADENYLYLTRANSFERASE"/>
    <property type="match status" value="1"/>
</dbReference>
<dbReference type="UniPathway" id="UPA00241">
    <property type="reaction ID" value="UER00355"/>
</dbReference>
<dbReference type="NCBIfam" id="TIGR00125">
    <property type="entry name" value="cyt_tran_rel"/>
    <property type="match status" value="1"/>
</dbReference>
<dbReference type="InterPro" id="IPR014729">
    <property type="entry name" value="Rossmann-like_a/b/a_fold"/>
</dbReference>
<keyword evidence="3 9" id="KW-0548">Nucleotidyltransferase</keyword>
<feature type="site" description="Transition state stabilizer" evidence="9">
    <location>
        <position position="19"/>
    </location>
</feature>
<reference evidence="11 12" key="1">
    <citation type="submission" date="2014-12" db="EMBL/GenBank/DDBJ databases">
        <title>Draft genome sequences of 10 type strains of Lactococcus.</title>
        <authorList>
            <person name="Sun Z."/>
            <person name="Zhong Z."/>
            <person name="Liu W."/>
            <person name="Zhang W."/>
            <person name="Zhang H."/>
        </authorList>
    </citation>
    <scope>NUCLEOTIDE SEQUENCE [LARGE SCALE GENOMIC DNA]</scope>
    <source>
        <strain evidence="11 12">JCM 16395</strain>
    </source>
</reference>
<evidence type="ECO:0000256" key="9">
    <source>
        <dbReference type="HAMAP-Rule" id="MF_00151"/>
    </source>
</evidence>
<comment type="catalytic activity">
    <reaction evidence="8 9">
        <text>(R)-4'-phosphopantetheine + ATP + H(+) = 3'-dephospho-CoA + diphosphate</text>
        <dbReference type="Rhea" id="RHEA:19801"/>
        <dbReference type="ChEBI" id="CHEBI:15378"/>
        <dbReference type="ChEBI" id="CHEBI:30616"/>
        <dbReference type="ChEBI" id="CHEBI:33019"/>
        <dbReference type="ChEBI" id="CHEBI:57328"/>
        <dbReference type="ChEBI" id="CHEBI:61723"/>
        <dbReference type="EC" id="2.7.7.3"/>
    </reaction>
</comment>
<feature type="binding site" evidence="9">
    <location>
        <position position="19"/>
    </location>
    <ligand>
        <name>ATP</name>
        <dbReference type="ChEBI" id="CHEBI:30616"/>
    </ligand>
</feature>
<dbReference type="AlphaFoldDB" id="A0A2A5RKJ8"/>
<dbReference type="PRINTS" id="PR01020">
    <property type="entry name" value="LPSBIOSNTHSS"/>
</dbReference>
<proteinExistence type="inferred from homology"/>
<evidence type="ECO:0000256" key="3">
    <source>
        <dbReference type="ARBA" id="ARBA00022695"/>
    </source>
</evidence>
<feature type="binding site" evidence="9">
    <location>
        <position position="79"/>
    </location>
    <ligand>
        <name>substrate</name>
    </ligand>
</feature>
<keyword evidence="6 9" id="KW-0460">Magnesium</keyword>
<organism evidence="11 12">
    <name type="scientific">Lactococcus fujiensis JCM 16395</name>
    <dbReference type="NCBI Taxonomy" id="1291764"/>
    <lineage>
        <taxon>Bacteria</taxon>
        <taxon>Bacillati</taxon>
        <taxon>Bacillota</taxon>
        <taxon>Bacilli</taxon>
        <taxon>Lactobacillales</taxon>
        <taxon>Streptococcaceae</taxon>
        <taxon>Lactococcus</taxon>
    </lineage>
</organism>
<dbReference type="STRING" id="1291764.GCA_001311235_02159"/>
<evidence type="ECO:0000259" key="10">
    <source>
        <dbReference type="Pfam" id="PF01467"/>
    </source>
</evidence>
<dbReference type="PANTHER" id="PTHR21342">
    <property type="entry name" value="PHOSPHOPANTETHEINE ADENYLYLTRANSFERASE"/>
    <property type="match status" value="1"/>
</dbReference>
<feature type="binding site" evidence="9">
    <location>
        <begin position="11"/>
        <end position="12"/>
    </location>
    <ligand>
        <name>ATP</name>
        <dbReference type="ChEBI" id="CHEBI:30616"/>
    </ligand>
</feature>
<dbReference type="NCBIfam" id="TIGR01510">
    <property type="entry name" value="coaD_prev_kdtB"/>
    <property type="match status" value="1"/>
</dbReference>
<feature type="binding site" evidence="9">
    <location>
        <position position="104"/>
    </location>
    <ligand>
        <name>ATP</name>
        <dbReference type="ChEBI" id="CHEBI:30616"/>
    </ligand>
</feature>
<keyword evidence="2 9" id="KW-0808">Transferase</keyword>
<dbReference type="GO" id="GO:0005524">
    <property type="term" value="F:ATP binding"/>
    <property type="evidence" value="ECO:0007669"/>
    <property type="project" value="UniProtKB-KW"/>
</dbReference>
<dbReference type="InterPro" id="IPR001980">
    <property type="entry name" value="PPAT"/>
</dbReference>
<keyword evidence="5 9" id="KW-0067">ATP-binding</keyword>
<keyword evidence="12" id="KW-1185">Reference proteome</keyword>
<dbReference type="GO" id="GO:0005737">
    <property type="term" value="C:cytoplasm"/>
    <property type="evidence" value="ECO:0007669"/>
    <property type="project" value="UniProtKB-SubCell"/>
</dbReference>
<dbReference type="SUPFAM" id="SSF52374">
    <property type="entry name" value="Nucleotidylyl transferase"/>
    <property type="match status" value="1"/>
</dbReference>
<comment type="pathway">
    <text evidence="9">Cofactor biosynthesis; coenzyme A biosynthesis; CoA from (R)-pantothenate: step 4/5.</text>
</comment>
<dbReference type="EC" id="2.7.7.3" evidence="9"/>
<gene>
    <name evidence="9" type="primary">coaD</name>
    <name evidence="11" type="ORF">RT41_GL001805</name>
</gene>
<comment type="cofactor">
    <cofactor evidence="9">
        <name>Mg(2+)</name>
        <dbReference type="ChEBI" id="CHEBI:18420"/>
    </cofactor>
</comment>
<feature type="binding site" evidence="9">
    <location>
        <position position="11"/>
    </location>
    <ligand>
        <name>substrate</name>
    </ligand>
</feature>
<keyword evidence="7 9" id="KW-0173">Coenzyme A biosynthesis</keyword>
<dbReference type="GO" id="GO:0004595">
    <property type="term" value="F:pantetheine-phosphate adenylyltransferase activity"/>
    <property type="evidence" value="ECO:0007669"/>
    <property type="project" value="UniProtKB-UniRule"/>
</dbReference>
<evidence type="ECO:0000256" key="4">
    <source>
        <dbReference type="ARBA" id="ARBA00022741"/>
    </source>
</evidence>
<keyword evidence="1 9" id="KW-0963">Cytoplasm</keyword>
<name>A0A2A5RKJ8_9LACT</name>
<protein>
    <recommendedName>
        <fullName evidence="9">Phosphopantetheine adenylyltransferase</fullName>
        <ecNumber evidence="9">2.7.7.3</ecNumber>
    </recommendedName>
    <alternativeName>
        <fullName evidence="9">Dephospho-CoA pyrophosphorylase</fullName>
    </alternativeName>
    <alternativeName>
        <fullName evidence="9">Pantetheine-phosphate adenylyltransferase</fullName>
        <shortName evidence="9">PPAT</shortName>
    </alternativeName>
</protein>
<evidence type="ECO:0000313" key="11">
    <source>
        <dbReference type="EMBL" id="PCR99692.1"/>
    </source>
</evidence>
<dbReference type="CDD" id="cd02163">
    <property type="entry name" value="PPAT"/>
    <property type="match status" value="1"/>
</dbReference>
<comment type="subcellular location">
    <subcellularLocation>
        <location evidence="9">Cytoplasm</location>
    </subcellularLocation>
</comment>
<dbReference type="Proteomes" id="UP000218181">
    <property type="component" value="Unassembled WGS sequence"/>
</dbReference>
<evidence type="ECO:0000256" key="2">
    <source>
        <dbReference type="ARBA" id="ARBA00022679"/>
    </source>
</evidence>
<dbReference type="InterPro" id="IPR004821">
    <property type="entry name" value="Cyt_trans-like"/>
</dbReference>
<comment type="function">
    <text evidence="9">Reversibly transfers an adenylyl group from ATP to 4'-phosphopantetheine, yielding dephospho-CoA (dPCoA) and pyrophosphate.</text>
</comment>
<dbReference type="HAMAP" id="MF_00151">
    <property type="entry name" value="PPAT_bact"/>
    <property type="match status" value="1"/>
</dbReference>
<evidence type="ECO:0000313" key="12">
    <source>
        <dbReference type="Proteomes" id="UP000218181"/>
    </source>
</evidence>
<dbReference type="Pfam" id="PF01467">
    <property type="entry name" value="CTP_transf_like"/>
    <property type="match status" value="1"/>
</dbReference>
<comment type="similarity">
    <text evidence="9">Belongs to the bacterial CoaD family.</text>
</comment>
<dbReference type="OrthoDB" id="9806661at2"/>
<evidence type="ECO:0000256" key="6">
    <source>
        <dbReference type="ARBA" id="ARBA00022842"/>
    </source>
</evidence>
<feature type="binding site" evidence="9">
    <location>
        <position position="43"/>
    </location>
    <ligand>
        <name>substrate</name>
    </ligand>
</feature>
<dbReference type="GO" id="GO:0015937">
    <property type="term" value="P:coenzyme A biosynthetic process"/>
    <property type="evidence" value="ECO:0007669"/>
    <property type="project" value="UniProtKB-UniRule"/>
</dbReference>
<evidence type="ECO:0000256" key="8">
    <source>
        <dbReference type="ARBA" id="ARBA00029346"/>
    </source>
</evidence>
<keyword evidence="4 9" id="KW-0547">Nucleotide-binding</keyword>
<dbReference type="EMBL" id="JXJU01000007">
    <property type="protein sequence ID" value="PCR99692.1"/>
    <property type="molecule type" value="Genomic_DNA"/>
</dbReference>